<organism evidence="1 2">
    <name type="scientific">Ambrosiozyma monospora</name>
    <name type="common">Yeast</name>
    <name type="synonym">Endomycopsis monosporus</name>
    <dbReference type="NCBI Taxonomy" id="43982"/>
    <lineage>
        <taxon>Eukaryota</taxon>
        <taxon>Fungi</taxon>
        <taxon>Dikarya</taxon>
        <taxon>Ascomycota</taxon>
        <taxon>Saccharomycotina</taxon>
        <taxon>Pichiomycetes</taxon>
        <taxon>Pichiales</taxon>
        <taxon>Pichiaceae</taxon>
        <taxon>Ambrosiozyma</taxon>
    </lineage>
</organism>
<evidence type="ECO:0000313" key="2">
    <source>
        <dbReference type="Proteomes" id="UP001165064"/>
    </source>
</evidence>
<sequence length="74" mass="8630">MINSKYLNGLIELITNNFKTVGVPDHKEEEETDAGDKKKKLDAVLEVTWKHFQRTLDYIMEQQMSDSRFDVIAI</sequence>
<dbReference type="Proteomes" id="UP001165064">
    <property type="component" value="Unassembled WGS sequence"/>
</dbReference>
<accession>A0ACB5TCK0</accession>
<comment type="caution">
    <text evidence="1">The sequence shown here is derived from an EMBL/GenBank/DDBJ whole genome shotgun (WGS) entry which is preliminary data.</text>
</comment>
<keyword evidence="2" id="KW-1185">Reference proteome</keyword>
<evidence type="ECO:0000313" key="1">
    <source>
        <dbReference type="EMBL" id="GME85334.1"/>
    </source>
</evidence>
<gene>
    <name evidence="1" type="ORF">Amon02_000754100</name>
</gene>
<reference evidence="1" key="1">
    <citation type="submission" date="2023-04" db="EMBL/GenBank/DDBJ databases">
        <title>Ambrosiozyma monospora NBRC 10751.</title>
        <authorList>
            <person name="Ichikawa N."/>
            <person name="Sato H."/>
            <person name="Tonouchi N."/>
        </authorList>
    </citation>
    <scope>NUCLEOTIDE SEQUENCE</scope>
    <source>
        <strain evidence="1">NBRC 10751</strain>
    </source>
</reference>
<dbReference type="EMBL" id="BSXS01006303">
    <property type="protein sequence ID" value="GME85334.1"/>
    <property type="molecule type" value="Genomic_DNA"/>
</dbReference>
<name>A0ACB5TCK0_AMBMO</name>
<protein>
    <submittedName>
        <fullName evidence="1">Unnamed protein product</fullName>
    </submittedName>
</protein>
<proteinExistence type="predicted"/>